<evidence type="ECO:0000256" key="1">
    <source>
        <dbReference type="ARBA" id="ARBA00004496"/>
    </source>
</evidence>
<dbReference type="FunFam" id="3.30.930.10:FF:000005">
    <property type="entry name" value="Histidine--tRNA ligase"/>
    <property type="match status" value="1"/>
</dbReference>
<dbReference type="Pfam" id="PF13393">
    <property type="entry name" value="tRNA-synt_His"/>
    <property type="match status" value="1"/>
</dbReference>
<dbReference type="InterPro" id="IPR041715">
    <property type="entry name" value="HisRS-like_core"/>
</dbReference>
<evidence type="ECO:0000256" key="8">
    <source>
        <dbReference type="ARBA" id="ARBA00022917"/>
    </source>
</evidence>
<dbReference type="CDD" id="cd00773">
    <property type="entry name" value="HisRS-like_core"/>
    <property type="match status" value="1"/>
</dbReference>
<evidence type="ECO:0000256" key="3">
    <source>
        <dbReference type="ARBA" id="ARBA00011738"/>
    </source>
</evidence>
<feature type="binding site" evidence="12">
    <location>
        <begin position="263"/>
        <end position="264"/>
    </location>
    <ligand>
        <name>L-histidine</name>
        <dbReference type="ChEBI" id="CHEBI:57595"/>
    </ligand>
</feature>
<evidence type="ECO:0000259" key="13">
    <source>
        <dbReference type="PROSITE" id="PS50862"/>
    </source>
</evidence>
<organism evidence="14 15">
    <name type="scientific">Spiribacter salilacus</name>
    <dbReference type="NCBI Taxonomy" id="2664894"/>
    <lineage>
        <taxon>Bacteria</taxon>
        <taxon>Pseudomonadati</taxon>
        <taxon>Pseudomonadota</taxon>
        <taxon>Gammaproteobacteria</taxon>
        <taxon>Chromatiales</taxon>
        <taxon>Ectothiorhodospiraceae</taxon>
        <taxon>Spiribacter</taxon>
    </lineage>
</organism>
<sequence length="436" mass="48143">MSDAIQSIRGFSDILPDETPCWHWVESVFRQELIRYGYQEIRLPVVEKTALFKRAIGEVTDIVEKEMYTFDDRNGDSLTLRPEGTAGCLRAALQQGLLHNAQPRLWYAGPMFRHERPQKGRYRQFHQIGAEAFGLPGPDLDAELIALTRRILINGLGIQNLRLEINNLGNSESRGRYRAALIQYLEQHHDTLDAEAQRRLYTNPLRILDSKNPAVQAIIKDAPDLHDYLDEADGAHFAGLQAHLQAAGVEFVINPRLVRGLDYYGGTVFEWISDNLGAQGTVLAGGRYDALVEMIGGKPTPAIGFAAGVERLVALVTDAGHAPATETPHCTLVIGTPDYAVQATGLAESIRSALPWLRLQLVTGGGSMKAQLRRADRSGAQLALILGEAEVANESVTVKSLRAEQGQVTITQQDLIQDLSERFAQPTDERRLRDGV</sequence>
<feature type="binding site" evidence="12">
    <location>
        <position position="131"/>
    </location>
    <ligand>
        <name>L-histidine</name>
        <dbReference type="ChEBI" id="CHEBI:57595"/>
    </ligand>
</feature>
<dbReference type="EMBL" id="WJPP01000001">
    <property type="protein sequence ID" value="MRH77517.1"/>
    <property type="molecule type" value="Genomic_DNA"/>
</dbReference>
<feature type="domain" description="Aminoacyl-transfer RNA synthetases class-II family profile" evidence="13">
    <location>
        <begin position="25"/>
        <end position="337"/>
    </location>
</feature>
<evidence type="ECO:0000256" key="2">
    <source>
        <dbReference type="ARBA" id="ARBA00008226"/>
    </source>
</evidence>
<dbReference type="EC" id="6.1.1.21" evidence="11"/>
<accession>A0A6N7QT75</accession>
<comment type="caution">
    <text evidence="14">The sequence shown here is derived from an EMBL/GenBank/DDBJ whole genome shotgun (WGS) entry which is preliminary data.</text>
</comment>
<dbReference type="Gene3D" id="3.30.930.10">
    <property type="entry name" value="Bira Bifunctional Protein, Domain 2"/>
    <property type="match status" value="1"/>
</dbReference>
<dbReference type="HAMAP" id="MF_00127">
    <property type="entry name" value="His_tRNA_synth"/>
    <property type="match status" value="1"/>
</dbReference>
<keyword evidence="4 11" id="KW-0963">Cytoplasm</keyword>
<dbReference type="InterPro" id="IPR006195">
    <property type="entry name" value="aa-tRNA-synth_II"/>
</dbReference>
<comment type="subunit">
    <text evidence="3 11">Homodimer.</text>
</comment>
<feature type="binding site" evidence="12">
    <location>
        <position position="259"/>
    </location>
    <ligand>
        <name>L-histidine</name>
        <dbReference type="ChEBI" id="CHEBI:57595"/>
    </ligand>
</feature>
<keyword evidence="15" id="KW-1185">Reference proteome</keyword>
<keyword evidence="6 11" id="KW-0547">Nucleotide-binding</keyword>
<gene>
    <name evidence="11 14" type="primary">hisS</name>
    <name evidence="14" type="ORF">GH984_02175</name>
</gene>
<dbReference type="GO" id="GO:0005737">
    <property type="term" value="C:cytoplasm"/>
    <property type="evidence" value="ECO:0007669"/>
    <property type="project" value="UniProtKB-SubCell"/>
</dbReference>
<dbReference type="InterPro" id="IPR015807">
    <property type="entry name" value="His-tRNA-ligase"/>
</dbReference>
<feature type="binding site" evidence="12">
    <location>
        <position position="113"/>
    </location>
    <ligand>
        <name>L-histidine</name>
        <dbReference type="ChEBI" id="CHEBI:57595"/>
    </ligand>
</feature>
<feature type="binding site" evidence="12">
    <location>
        <begin position="83"/>
        <end position="85"/>
    </location>
    <ligand>
        <name>L-histidine</name>
        <dbReference type="ChEBI" id="CHEBI:57595"/>
    </ligand>
</feature>
<dbReference type="NCBIfam" id="TIGR00442">
    <property type="entry name" value="hisS"/>
    <property type="match status" value="1"/>
</dbReference>
<evidence type="ECO:0000313" key="14">
    <source>
        <dbReference type="EMBL" id="MRH77517.1"/>
    </source>
</evidence>
<dbReference type="GO" id="GO:0005524">
    <property type="term" value="F:ATP binding"/>
    <property type="evidence" value="ECO:0007669"/>
    <property type="project" value="UniProtKB-UniRule"/>
</dbReference>
<evidence type="ECO:0000256" key="11">
    <source>
        <dbReference type="HAMAP-Rule" id="MF_00127"/>
    </source>
</evidence>
<dbReference type="GO" id="GO:0004821">
    <property type="term" value="F:histidine-tRNA ligase activity"/>
    <property type="evidence" value="ECO:0007669"/>
    <property type="project" value="UniProtKB-UniRule"/>
</dbReference>
<evidence type="ECO:0000256" key="12">
    <source>
        <dbReference type="PIRSR" id="PIRSR001549-1"/>
    </source>
</evidence>
<protein>
    <recommendedName>
        <fullName evidence="11">Histidine--tRNA ligase</fullName>
        <ecNumber evidence="11">6.1.1.21</ecNumber>
    </recommendedName>
    <alternativeName>
        <fullName evidence="11">Histidyl-tRNA synthetase</fullName>
        <shortName evidence="11">HisRS</shortName>
    </alternativeName>
</protein>
<keyword evidence="8 11" id="KW-0648">Protein biosynthesis</keyword>
<comment type="subcellular location">
    <subcellularLocation>
        <location evidence="1 11">Cytoplasm</location>
    </subcellularLocation>
</comment>
<dbReference type="AlphaFoldDB" id="A0A6N7QT75"/>
<dbReference type="InterPro" id="IPR036621">
    <property type="entry name" value="Anticodon-bd_dom_sf"/>
</dbReference>
<keyword evidence="5 11" id="KW-0436">Ligase</keyword>
<keyword evidence="7 11" id="KW-0067">ATP-binding</keyword>
<evidence type="ECO:0000256" key="4">
    <source>
        <dbReference type="ARBA" id="ARBA00022490"/>
    </source>
</evidence>
<dbReference type="Pfam" id="PF03129">
    <property type="entry name" value="HGTP_anticodon"/>
    <property type="match status" value="1"/>
</dbReference>
<evidence type="ECO:0000256" key="9">
    <source>
        <dbReference type="ARBA" id="ARBA00023146"/>
    </source>
</evidence>
<dbReference type="PANTHER" id="PTHR43707">
    <property type="entry name" value="HISTIDYL-TRNA SYNTHETASE"/>
    <property type="match status" value="1"/>
</dbReference>
<dbReference type="Proteomes" id="UP000433788">
    <property type="component" value="Unassembled WGS sequence"/>
</dbReference>
<evidence type="ECO:0000256" key="7">
    <source>
        <dbReference type="ARBA" id="ARBA00022840"/>
    </source>
</evidence>
<dbReference type="PANTHER" id="PTHR43707:SF1">
    <property type="entry name" value="HISTIDINE--TRNA LIGASE, MITOCHONDRIAL-RELATED"/>
    <property type="match status" value="1"/>
</dbReference>
<name>A0A6N7QT75_9GAMM</name>
<comment type="catalytic activity">
    <reaction evidence="10 11">
        <text>tRNA(His) + L-histidine + ATP = L-histidyl-tRNA(His) + AMP + diphosphate + H(+)</text>
        <dbReference type="Rhea" id="RHEA:17313"/>
        <dbReference type="Rhea" id="RHEA-COMP:9665"/>
        <dbReference type="Rhea" id="RHEA-COMP:9689"/>
        <dbReference type="ChEBI" id="CHEBI:15378"/>
        <dbReference type="ChEBI" id="CHEBI:30616"/>
        <dbReference type="ChEBI" id="CHEBI:33019"/>
        <dbReference type="ChEBI" id="CHEBI:57595"/>
        <dbReference type="ChEBI" id="CHEBI:78442"/>
        <dbReference type="ChEBI" id="CHEBI:78527"/>
        <dbReference type="ChEBI" id="CHEBI:456215"/>
        <dbReference type="EC" id="6.1.1.21"/>
    </reaction>
</comment>
<dbReference type="InterPro" id="IPR004154">
    <property type="entry name" value="Anticodon-bd"/>
</dbReference>
<proteinExistence type="inferred from homology"/>
<dbReference type="PIRSF" id="PIRSF001549">
    <property type="entry name" value="His-tRNA_synth"/>
    <property type="match status" value="1"/>
</dbReference>
<dbReference type="SUPFAM" id="SSF52954">
    <property type="entry name" value="Class II aaRS ABD-related"/>
    <property type="match status" value="1"/>
</dbReference>
<dbReference type="RefSeq" id="WP_369691894.1">
    <property type="nucleotide sequence ID" value="NZ_WJPP01000001.1"/>
</dbReference>
<dbReference type="Gene3D" id="3.40.50.800">
    <property type="entry name" value="Anticodon-binding domain"/>
    <property type="match status" value="1"/>
</dbReference>
<dbReference type="InterPro" id="IPR045864">
    <property type="entry name" value="aa-tRNA-synth_II/BPL/LPL"/>
</dbReference>
<evidence type="ECO:0000256" key="10">
    <source>
        <dbReference type="ARBA" id="ARBA00047639"/>
    </source>
</evidence>
<feature type="binding site" evidence="12">
    <location>
        <position position="127"/>
    </location>
    <ligand>
        <name>L-histidine</name>
        <dbReference type="ChEBI" id="CHEBI:57595"/>
    </ligand>
</feature>
<keyword evidence="9 11" id="KW-0030">Aminoacyl-tRNA synthetase</keyword>
<dbReference type="SUPFAM" id="SSF55681">
    <property type="entry name" value="Class II aaRS and biotin synthetases"/>
    <property type="match status" value="1"/>
</dbReference>
<comment type="similarity">
    <text evidence="2 11">Belongs to the class-II aminoacyl-tRNA synthetase family.</text>
</comment>
<dbReference type="InterPro" id="IPR004516">
    <property type="entry name" value="HisRS/HisZ"/>
</dbReference>
<dbReference type="GO" id="GO:0006427">
    <property type="term" value="P:histidyl-tRNA aminoacylation"/>
    <property type="evidence" value="ECO:0007669"/>
    <property type="project" value="UniProtKB-UniRule"/>
</dbReference>
<evidence type="ECO:0000256" key="5">
    <source>
        <dbReference type="ARBA" id="ARBA00022598"/>
    </source>
</evidence>
<evidence type="ECO:0000256" key="6">
    <source>
        <dbReference type="ARBA" id="ARBA00022741"/>
    </source>
</evidence>
<dbReference type="PROSITE" id="PS50862">
    <property type="entry name" value="AA_TRNA_LIGASE_II"/>
    <property type="match status" value="1"/>
</dbReference>
<reference evidence="14 15" key="1">
    <citation type="submission" date="2019-11" db="EMBL/GenBank/DDBJ databases">
        <authorList>
            <person name="Zhang X.Y."/>
        </authorList>
    </citation>
    <scope>NUCLEOTIDE SEQUENCE [LARGE SCALE GENOMIC DNA]</scope>
    <source>
        <strain evidence="14 15">C176</strain>
    </source>
</reference>
<evidence type="ECO:0000313" key="15">
    <source>
        <dbReference type="Proteomes" id="UP000433788"/>
    </source>
</evidence>